<gene>
    <name evidence="1" type="ORF">TRFO_08310</name>
</gene>
<evidence type="ECO:0000313" key="1">
    <source>
        <dbReference type="EMBL" id="OHS99674.1"/>
    </source>
</evidence>
<dbReference type="GeneID" id="94828914"/>
<name>A0A1J4JKQ8_9EUKA</name>
<reference evidence="1" key="1">
    <citation type="submission" date="2016-10" db="EMBL/GenBank/DDBJ databases">
        <authorList>
            <person name="Benchimol M."/>
            <person name="Almeida L.G."/>
            <person name="Vasconcelos A.T."/>
            <person name="Perreira-Neves A."/>
            <person name="Rosa I.A."/>
            <person name="Tasca T."/>
            <person name="Bogo M.R."/>
            <person name="de Souza W."/>
        </authorList>
    </citation>
    <scope>NUCLEOTIDE SEQUENCE [LARGE SCALE GENOMIC DNA]</scope>
    <source>
        <strain evidence="1">K</strain>
    </source>
</reference>
<accession>A0A1J4JKQ8</accession>
<dbReference type="InterPro" id="IPR016024">
    <property type="entry name" value="ARM-type_fold"/>
</dbReference>
<sequence length="848" mass="96434">MTDKEQIEQTLSYYFLTDESITPEMRQASQTMRQTMSSSLDGLAWFLRMMPFQLPTTYHSAFECFKYRLAHNPEEITQEIMNELHQFLFFKSLQILQNLPPETITELANAQMYLSILIFPQPCGDMFQTVLEMFPDILKYKFLSSFCNNLILPTPTNINQIKLIKQTLNQQNLIPRILQSIQEGIQNKNPDAIYAFGYLSRWAHDVSYLNNADLMNTIFSDTSAELAPSILKLMTSIAQRNMPNDFKLSLIGSYNFPQRIHDYCAAFANDAQIVKASGEAVSILGLSLSGTPFEQPILELAFAFLQHQSEEISDTVTSYIQSAVRSNPAICSDVAQKVVQRIMIQFSNFPISRITPYFNQLFLIFHSCFTVSSETALGVFHAVGSAEGLLNDTNRLSAFLLLANLMLQNRMPIPDFDKYFVVLRPLLNVQPPISPQQFFPVYGFLRTFLYRGMQDNIANQYHRDVLNQMKLFALGDGIPVEMKQLFSKMLVEYISKKSRQCRISLNDVLFYMDQRTPELMTAASRVINSIQANEKTQVSLQCLSKLMEIVQENNSRESVQLALSFLSTFESSDSQVANAVLQIVTSITQACSQDDQLLGDLIKTSIGMKEIGLQFFAQTLLPLLNGAYSIGAAADVTSRFLEYFQNDQNTTASLYQLAVRLIDPFISTVSSTFSIPMNSNSINIILTMQMKCYALFSQSYTYISNIADVITKLIGFTKILMIKRSNNPSVLSQIFLFLETASQVNTQYFVEEFGGPSLYFLLAPNFDPNRKNWDNMLMNLIRFHTNLGRRDYSHFSAAISSVFALFGLSPEATQRYLIAFERDVRETHTIIKKIFVDALTSRNALTWE</sequence>
<comment type="caution">
    <text evidence="1">The sequence shown here is derived from an EMBL/GenBank/DDBJ whole genome shotgun (WGS) entry which is preliminary data.</text>
</comment>
<dbReference type="RefSeq" id="XP_068352811.1">
    <property type="nucleotide sequence ID" value="XM_068494210.1"/>
</dbReference>
<evidence type="ECO:0000313" key="2">
    <source>
        <dbReference type="Proteomes" id="UP000179807"/>
    </source>
</evidence>
<keyword evidence="2" id="KW-1185">Reference proteome</keyword>
<organism evidence="1 2">
    <name type="scientific">Tritrichomonas foetus</name>
    <dbReference type="NCBI Taxonomy" id="1144522"/>
    <lineage>
        <taxon>Eukaryota</taxon>
        <taxon>Metamonada</taxon>
        <taxon>Parabasalia</taxon>
        <taxon>Tritrichomonadida</taxon>
        <taxon>Tritrichomonadidae</taxon>
        <taxon>Tritrichomonas</taxon>
    </lineage>
</organism>
<proteinExistence type="predicted"/>
<dbReference type="SUPFAM" id="SSF48371">
    <property type="entry name" value="ARM repeat"/>
    <property type="match status" value="1"/>
</dbReference>
<dbReference type="Proteomes" id="UP000179807">
    <property type="component" value="Unassembled WGS sequence"/>
</dbReference>
<protein>
    <submittedName>
        <fullName evidence="1">Uncharacterized protein</fullName>
    </submittedName>
</protein>
<dbReference type="EMBL" id="MLAK01000993">
    <property type="protein sequence ID" value="OHS99674.1"/>
    <property type="molecule type" value="Genomic_DNA"/>
</dbReference>
<dbReference type="AlphaFoldDB" id="A0A1J4JKQ8"/>
<dbReference type="VEuPathDB" id="TrichDB:TRFO_08310"/>